<dbReference type="Proteomes" id="UP000887560">
    <property type="component" value="Unplaced"/>
</dbReference>
<dbReference type="PANTHER" id="PTHR24238:SF75">
    <property type="entry name" value="CHOLECYSTOKININ-LIKE RECEPTOR AT 17D1-RELATED"/>
    <property type="match status" value="1"/>
</dbReference>
<evidence type="ECO:0000256" key="2">
    <source>
        <dbReference type="ARBA" id="ARBA00022475"/>
    </source>
</evidence>
<organism evidence="17 18">
    <name type="scientific">Meloidogyne floridensis</name>
    <dbReference type="NCBI Taxonomy" id="298350"/>
    <lineage>
        <taxon>Eukaryota</taxon>
        <taxon>Metazoa</taxon>
        <taxon>Ecdysozoa</taxon>
        <taxon>Nematoda</taxon>
        <taxon>Chromadorea</taxon>
        <taxon>Rhabditida</taxon>
        <taxon>Tylenchina</taxon>
        <taxon>Tylenchomorpha</taxon>
        <taxon>Tylenchoidea</taxon>
        <taxon>Meloidogynidae</taxon>
        <taxon>Meloidogyninae</taxon>
        <taxon>Meloidogyne</taxon>
    </lineage>
</organism>
<dbReference type="AlphaFoldDB" id="A0A915NPU3"/>
<keyword evidence="17" id="KW-1185">Reference proteome</keyword>
<protein>
    <submittedName>
        <fullName evidence="18">G-protein coupled receptors family 1 profile domain-containing protein</fullName>
    </submittedName>
</protein>
<evidence type="ECO:0000256" key="11">
    <source>
        <dbReference type="ARBA" id="ARBA00023224"/>
    </source>
</evidence>
<evidence type="ECO:0000256" key="3">
    <source>
        <dbReference type="ARBA" id="ARBA00022692"/>
    </source>
</evidence>
<feature type="signal peptide" evidence="15">
    <location>
        <begin position="1"/>
        <end position="25"/>
    </location>
</feature>
<sequence>MAKELLTNTAINILNLLVLPDSANGSSSPSSSFTYLNSSSLINLNNNISFPNLQHLLFNNSFFPLILNNKSQQIMNETIFSFEEDYSSLTTNILEDIEDKQQQQQLFFENNFQLEKNVGWKGFGEDCVFHPNLENYLMILTFAIIFCLSVVGNSIVVVVILQQQSMRSVTNLYLLNLALSDLLLSVVCMPPTLVSSLVYCWVFGDLLCKLLAYLQREYLLNKSSAYTLAAIALERYYAICRPLHSRIWHTRTHAMFVISLVWLVSVIANVFMLFMYEERSYNFNGLNCAPKFEPIVHFGYQIYMTIALLIVPLVAMTVLYGNVIYTLSSGIRMDIAAISGTESSSNATPLMNSNDSCLEKRKNFRNGAIEGLSSWMVKKKDLNQKKIMRPQKSCNSSVGRNWNECSTKRINPTTELRSTHSGRTALAKQRLIRMLIVIVVIFFCCWTPSYIWWLLLNAQDTFQTFNIWNSEVNTFITVLTYLSSCTNPITYCFLNNKFRNALCLTFGFRTEISRDRASRVQRTQTSAAGTPRDEFHSCLSDTNNHSNASGIPSDGPGKMEEGLRIFCQDFYLIYKFKFSIEMLLNWWHSALALPIQEKLIPIQPLRDEQLLHLSIENKQNIVGLLSPTFLDLYLPSQPNLLSTLLILLIITVLSMLLLFTMLARIRFSRFFDTTQTQKLDEKASFSVAGLNSSNINQRRQVGHKTNFRCLLFAHIPLWLLLLFGCILFASTMVELLAMQSTILGEQQQINKKGGENLLTEELALDVFGEEEGELANTQFSEREQREIGGEPGGINQRLHRYSPMEHLSTKRLNNRAKRVRRLLIGTGLTLLICSPITITLSATFLIHSHSHNAVCVMEQKMRQEKAINEHINSVFSKEEQSEILTDFLKDFANERISLAEENCRRDRIPLENAWSCLLLLFFASISFGFCLMQLASNWNYNEKEGSVSLRAYVPGWLQNSALTPDSYSSIPELGNGSAFSGSNGRHPSNSTSQCSFGTGTFVYKKY</sequence>
<evidence type="ECO:0000313" key="17">
    <source>
        <dbReference type="Proteomes" id="UP000887560"/>
    </source>
</evidence>
<evidence type="ECO:0000256" key="4">
    <source>
        <dbReference type="ARBA" id="ARBA00022989"/>
    </source>
</evidence>
<dbReference type="PROSITE" id="PS50262">
    <property type="entry name" value="G_PROTEIN_RECEP_F1_2"/>
    <property type="match status" value="1"/>
</dbReference>
<feature type="transmembrane region" description="Helical" evidence="14">
    <location>
        <begin position="912"/>
        <end position="934"/>
    </location>
</feature>
<keyword evidence="12" id="KW-0449">Lipoprotein</keyword>
<keyword evidence="4 14" id="KW-1133">Transmembrane helix</keyword>
<feature type="transmembrane region" description="Helical" evidence="14">
    <location>
        <begin position="822"/>
        <end position="846"/>
    </location>
</feature>
<dbReference type="GO" id="GO:0005886">
    <property type="term" value="C:plasma membrane"/>
    <property type="evidence" value="ECO:0007669"/>
    <property type="project" value="UniProtKB-SubCell"/>
</dbReference>
<feature type="transmembrane region" description="Helical" evidence="14">
    <location>
        <begin position="475"/>
        <end position="494"/>
    </location>
</feature>
<evidence type="ECO:0000256" key="14">
    <source>
        <dbReference type="SAM" id="Phobius"/>
    </source>
</evidence>
<feature type="chain" id="PRO_5036860574" evidence="15">
    <location>
        <begin position="26"/>
        <end position="1006"/>
    </location>
</feature>
<evidence type="ECO:0000256" key="5">
    <source>
        <dbReference type="ARBA" id="ARBA00023040"/>
    </source>
</evidence>
<dbReference type="Pfam" id="PF00001">
    <property type="entry name" value="7tm_1"/>
    <property type="match status" value="1"/>
</dbReference>
<evidence type="ECO:0000256" key="9">
    <source>
        <dbReference type="ARBA" id="ARBA00023170"/>
    </source>
</evidence>
<keyword evidence="6 14" id="KW-0472">Membrane</keyword>
<keyword evidence="10" id="KW-0325">Glycoprotein</keyword>
<feature type="transmembrane region" description="Helical" evidence="14">
    <location>
        <begin position="715"/>
        <end position="737"/>
    </location>
</feature>
<evidence type="ECO:0000256" key="10">
    <source>
        <dbReference type="ARBA" id="ARBA00023180"/>
    </source>
</evidence>
<dbReference type="GO" id="GO:0008188">
    <property type="term" value="F:neuropeptide receptor activity"/>
    <property type="evidence" value="ECO:0007669"/>
    <property type="project" value="TreeGrafter"/>
</dbReference>
<evidence type="ECO:0000259" key="16">
    <source>
        <dbReference type="PROSITE" id="PS50262"/>
    </source>
</evidence>
<dbReference type="PANTHER" id="PTHR24238">
    <property type="entry name" value="G-PROTEIN COUPLED RECEPTOR"/>
    <property type="match status" value="1"/>
</dbReference>
<evidence type="ECO:0000256" key="7">
    <source>
        <dbReference type="ARBA" id="ARBA00023139"/>
    </source>
</evidence>
<feature type="transmembrane region" description="Helical" evidence="14">
    <location>
        <begin position="182"/>
        <end position="204"/>
    </location>
</feature>
<keyword evidence="7" id="KW-0564">Palmitate</keyword>
<evidence type="ECO:0000313" key="18">
    <source>
        <dbReference type="WBParaSite" id="scf7180000419278.g3606"/>
    </source>
</evidence>
<evidence type="ECO:0000256" key="12">
    <source>
        <dbReference type="ARBA" id="ARBA00023288"/>
    </source>
</evidence>
<dbReference type="PROSITE" id="PS00237">
    <property type="entry name" value="G_PROTEIN_RECEP_F1_1"/>
    <property type="match status" value="1"/>
</dbReference>
<feature type="transmembrane region" description="Helical" evidence="14">
    <location>
        <begin position="431"/>
        <end position="455"/>
    </location>
</feature>
<keyword evidence="9 13" id="KW-0675">Receptor</keyword>
<keyword evidence="8" id="KW-1015">Disulfide bond</keyword>
<keyword evidence="3 13" id="KW-0812">Transmembrane</keyword>
<evidence type="ECO:0000256" key="6">
    <source>
        <dbReference type="ARBA" id="ARBA00023136"/>
    </source>
</evidence>
<keyword evidence="15" id="KW-0732">Signal</keyword>
<evidence type="ECO:0000256" key="8">
    <source>
        <dbReference type="ARBA" id="ARBA00023157"/>
    </source>
</evidence>
<name>A0A915NPU3_9BILA</name>
<dbReference type="PRINTS" id="PR00237">
    <property type="entry name" value="GPCRRHODOPSN"/>
</dbReference>
<comment type="similarity">
    <text evidence="13">Belongs to the G-protein coupled receptor 1 family.</text>
</comment>
<dbReference type="InterPro" id="IPR009126">
    <property type="entry name" value="Cholcskin_rcpt"/>
</dbReference>
<keyword evidence="11 13" id="KW-0807">Transducer</keyword>
<reference evidence="18" key="1">
    <citation type="submission" date="2022-11" db="UniProtKB">
        <authorList>
            <consortium name="WormBaseParasite"/>
        </authorList>
    </citation>
    <scope>IDENTIFICATION</scope>
</reference>
<dbReference type="PRINTS" id="PR01822">
    <property type="entry name" value="CCYSTOKININR"/>
</dbReference>
<proteinExistence type="inferred from homology"/>
<feature type="transmembrane region" description="Helical" evidence="14">
    <location>
        <begin position="255"/>
        <end position="276"/>
    </location>
</feature>
<dbReference type="SMART" id="SM01381">
    <property type="entry name" value="7TM_GPCR_Srsx"/>
    <property type="match status" value="1"/>
</dbReference>
<keyword evidence="5 13" id="KW-0297">G-protein coupled receptor</keyword>
<dbReference type="WBParaSite" id="scf7180000419278.g3606">
    <property type="protein sequence ID" value="scf7180000419278.g3606"/>
    <property type="gene ID" value="scf7180000419278.g3606"/>
</dbReference>
<evidence type="ECO:0000256" key="15">
    <source>
        <dbReference type="SAM" id="SignalP"/>
    </source>
</evidence>
<dbReference type="Gene3D" id="1.20.1070.10">
    <property type="entry name" value="Rhodopsin 7-helix transmembrane proteins"/>
    <property type="match status" value="1"/>
</dbReference>
<feature type="transmembrane region" description="Helical" evidence="14">
    <location>
        <begin position="300"/>
        <end position="325"/>
    </location>
</feature>
<keyword evidence="2" id="KW-1003">Cell membrane</keyword>
<dbReference type="SUPFAM" id="SSF81321">
    <property type="entry name" value="Family A G protein-coupled receptor-like"/>
    <property type="match status" value="1"/>
</dbReference>
<comment type="subcellular location">
    <subcellularLocation>
        <location evidence="1">Cell membrane</location>
        <topology evidence="1">Multi-pass membrane protein</topology>
    </subcellularLocation>
</comment>
<evidence type="ECO:0000256" key="13">
    <source>
        <dbReference type="RuleBase" id="RU000688"/>
    </source>
</evidence>
<feature type="transmembrane region" description="Helical" evidence="14">
    <location>
        <begin position="640"/>
        <end position="663"/>
    </location>
</feature>
<feature type="domain" description="G-protein coupled receptors family 1 profile" evidence="16">
    <location>
        <begin position="152"/>
        <end position="491"/>
    </location>
</feature>
<accession>A0A915NPU3</accession>
<evidence type="ECO:0000256" key="1">
    <source>
        <dbReference type="ARBA" id="ARBA00004651"/>
    </source>
</evidence>
<dbReference type="InterPro" id="IPR017452">
    <property type="entry name" value="GPCR_Rhodpsn_7TM"/>
</dbReference>
<dbReference type="InterPro" id="IPR000276">
    <property type="entry name" value="GPCR_Rhodpsn"/>
</dbReference>
<feature type="transmembrane region" description="Helical" evidence="14">
    <location>
        <begin position="136"/>
        <end position="161"/>
    </location>
</feature>